<dbReference type="Proteomes" id="UP000499080">
    <property type="component" value="Unassembled WGS sequence"/>
</dbReference>
<accession>A0A4Y2XCM9</accession>
<protein>
    <recommendedName>
        <fullName evidence="4">Endonuclease/exonuclease/phosphatase domain-containing protein</fullName>
    </recommendedName>
</protein>
<dbReference type="Gene3D" id="3.60.10.10">
    <property type="entry name" value="Endonuclease/exonuclease/phosphatase"/>
    <property type="match status" value="1"/>
</dbReference>
<dbReference type="SUPFAM" id="SSF56219">
    <property type="entry name" value="DNase I-like"/>
    <property type="match status" value="1"/>
</dbReference>
<reference evidence="2 3" key="1">
    <citation type="journal article" date="2019" name="Sci. Rep.">
        <title>Orb-weaving spider Araneus ventricosus genome elucidates the spidroin gene catalogue.</title>
        <authorList>
            <person name="Kono N."/>
            <person name="Nakamura H."/>
            <person name="Ohtoshi R."/>
            <person name="Moran D.A.P."/>
            <person name="Shinohara A."/>
            <person name="Yoshida Y."/>
            <person name="Fujiwara M."/>
            <person name="Mori M."/>
            <person name="Tomita M."/>
            <person name="Arakawa K."/>
        </authorList>
    </citation>
    <scope>NUCLEOTIDE SEQUENCE [LARGE SCALE GENOMIC DNA]</scope>
</reference>
<dbReference type="OrthoDB" id="6513510at2759"/>
<evidence type="ECO:0000313" key="1">
    <source>
        <dbReference type="EMBL" id="GBL52970.1"/>
    </source>
</evidence>
<gene>
    <name evidence="1" type="ORF">AVEN_21495_1</name>
    <name evidence="2" type="ORF">AVEN_231904_1</name>
</gene>
<evidence type="ECO:0008006" key="4">
    <source>
        <dbReference type="Google" id="ProtNLM"/>
    </source>
</evidence>
<name>A0A4Y2XCM9_ARAVE</name>
<dbReference type="EMBL" id="BGPR01075028">
    <property type="protein sequence ID" value="GBO47006.1"/>
    <property type="molecule type" value="Genomic_DNA"/>
</dbReference>
<evidence type="ECO:0000313" key="2">
    <source>
        <dbReference type="EMBL" id="GBO47006.1"/>
    </source>
</evidence>
<dbReference type="InterPro" id="IPR036691">
    <property type="entry name" value="Endo/exonu/phosph_ase_sf"/>
</dbReference>
<dbReference type="EMBL" id="BGPR01075030">
    <property type="protein sequence ID" value="GBL52970.1"/>
    <property type="molecule type" value="Genomic_DNA"/>
</dbReference>
<organism evidence="2 3">
    <name type="scientific">Araneus ventricosus</name>
    <name type="common">Orbweaver spider</name>
    <name type="synonym">Epeira ventricosa</name>
    <dbReference type="NCBI Taxonomy" id="182803"/>
    <lineage>
        <taxon>Eukaryota</taxon>
        <taxon>Metazoa</taxon>
        <taxon>Ecdysozoa</taxon>
        <taxon>Arthropoda</taxon>
        <taxon>Chelicerata</taxon>
        <taxon>Arachnida</taxon>
        <taxon>Araneae</taxon>
        <taxon>Araneomorphae</taxon>
        <taxon>Entelegynae</taxon>
        <taxon>Araneoidea</taxon>
        <taxon>Araneidae</taxon>
        <taxon>Araneus</taxon>
    </lineage>
</organism>
<sequence length="372" mass="42004">MGSLSFVVEANSSTRYRLIQTPNTFHTVAPFLVQNLLTSCIGELQNVKLRSGGLLVQVDSKQTSVISKLTLIKIVLDGLFGFVELPWFPAARFVTLKTIYEVHPVCIALQETNLKLADIAKIKRYSLVRKDNENESGRAIGGVALLVPHDTPSSVITLHINLQAVAASYAFQFSNCLYPILATDPFRGSKNVNPRGRQIEEFINTHSLCLLNNGEDAYFHQRSRTFHSLDLALCTPSLAPYFNFGVDLRDSDHFPIFLDRVNVGSNEAQRPSRYLFQRADWTNFTLRALVTRDMVEGDNLNEVVNLVTKTIISAADASIPKSGLNFPKNRKPWWNKHCTDTIRNQRKAWNVFRRHPTSSNQIAFQRAKDITR</sequence>
<proteinExistence type="predicted"/>
<evidence type="ECO:0000313" key="3">
    <source>
        <dbReference type="Proteomes" id="UP000499080"/>
    </source>
</evidence>
<keyword evidence="3" id="KW-1185">Reference proteome</keyword>
<comment type="caution">
    <text evidence="2">The sequence shown here is derived from an EMBL/GenBank/DDBJ whole genome shotgun (WGS) entry which is preliminary data.</text>
</comment>
<dbReference type="AlphaFoldDB" id="A0A4Y2XCM9"/>